<sequence>MTLRWMQIRTNSLSLDSLLWGTKGALFEDEFNSESIIPKILIIQDMANELIRYSEELIILIQEDLLKNLRK</sequence>
<dbReference type="EMBL" id="BAAACX010000004">
    <property type="protein sequence ID" value="GAA0377282.1"/>
    <property type="molecule type" value="Genomic_DNA"/>
</dbReference>
<reference evidence="1 2" key="1">
    <citation type="journal article" date="2019" name="Int. J. Syst. Evol. Microbiol.">
        <title>The Global Catalogue of Microorganisms (GCM) 10K type strain sequencing project: providing services to taxonomists for standard genome sequencing and annotation.</title>
        <authorList>
            <consortium name="The Broad Institute Genomics Platform"/>
            <consortium name="The Broad Institute Genome Sequencing Center for Infectious Disease"/>
            <person name="Wu L."/>
            <person name="Ma J."/>
        </authorList>
    </citation>
    <scope>NUCLEOTIDE SEQUENCE [LARGE SCALE GENOMIC DNA]</scope>
    <source>
        <strain evidence="1 2">JCM 12774</strain>
    </source>
</reference>
<comment type="caution">
    <text evidence="1">The sequence shown here is derived from an EMBL/GenBank/DDBJ whole genome shotgun (WGS) entry which is preliminary data.</text>
</comment>
<dbReference type="Proteomes" id="UP001500340">
    <property type="component" value="Unassembled WGS sequence"/>
</dbReference>
<accession>A0ABN0XYR8</accession>
<evidence type="ECO:0000313" key="2">
    <source>
        <dbReference type="Proteomes" id="UP001500340"/>
    </source>
</evidence>
<protein>
    <submittedName>
        <fullName evidence="1">Uncharacterized protein</fullName>
    </submittedName>
</protein>
<evidence type="ECO:0000313" key="1">
    <source>
        <dbReference type="EMBL" id="GAA0377282.1"/>
    </source>
</evidence>
<proteinExistence type="predicted"/>
<keyword evidence="2" id="KW-1185">Reference proteome</keyword>
<organism evidence="1 2">
    <name type="scientific">Paenibacillus motobuensis</name>
    <dbReference type="NCBI Taxonomy" id="295324"/>
    <lineage>
        <taxon>Bacteria</taxon>
        <taxon>Bacillati</taxon>
        <taxon>Bacillota</taxon>
        <taxon>Bacilli</taxon>
        <taxon>Bacillales</taxon>
        <taxon>Paenibacillaceae</taxon>
        <taxon>Paenibacillus</taxon>
    </lineage>
</organism>
<gene>
    <name evidence="1" type="ORF">GCM10008933_05720</name>
</gene>
<name>A0ABN0XYR8_9BACL</name>